<dbReference type="Gene3D" id="3.40.50.2300">
    <property type="match status" value="1"/>
</dbReference>
<feature type="domain" description="Response regulatory" evidence="14">
    <location>
        <begin position="512"/>
        <end position="636"/>
    </location>
</feature>
<evidence type="ECO:0000259" key="15">
    <source>
        <dbReference type="PROSITE" id="PS50112"/>
    </source>
</evidence>
<reference evidence="17 18" key="1">
    <citation type="submission" date="2019-08" db="EMBL/GenBank/DDBJ databases">
        <title>Amphibian skin-associated Pigmentiphaga: genome sequence and occurrence across geography and hosts.</title>
        <authorList>
            <person name="Bletz M.C."/>
            <person name="Bunk B."/>
            <person name="Sproeer C."/>
            <person name="Biwer P."/>
            <person name="Reiter S."/>
            <person name="Rabemananjara F.C.E."/>
            <person name="Schulz S."/>
            <person name="Overmann J."/>
            <person name="Vences M."/>
        </authorList>
    </citation>
    <scope>NUCLEOTIDE SEQUENCE [LARGE SCALE GENOMIC DNA]</scope>
    <source>
        <strain evidence="17 18">Mada1488</strain>
    </source>
</reference>
<dbReference type="Pfam" id="PF08448">
    <property type="entry name" value="PAS_4"/>
    <property type="match status" value="1"/>
</dbReference>
<dbReference type="CDD" id="cd00082">
    <property type="entry name" value="HisKA"/>
    <property type="match status" value="1"/>
</dbReference>
<dbReference type="Gene3D" id="3.30.450.20">
    <property type="entry name" value="PAS domain"/>
    <property type="match status" value="2"/>
</dbReference>
<dbReference type="Gene3D" id="3.30.565.10">
    <property type="entry name" value="Histidine kinase-like ATPase, C-terminal domain"/>
    <property type="match status" value="1"/>
</dbReference>
<dbReference type="SUPFAM" id="SSF52172">
    <property type="entry name" value="CheY-like"/>
    <property type="match status" value="1"/>
</dbReference>
<accession>A0A5C0AVG5</accession>
<proteinExistence type="predicted"/>
<feature type="domain" description="Histidine kinase" evidence="13">
    <location>
        <begin position="266"/>
        <end position="485"/>
    </location>
</feature>
<dbReference type="CDD" id="cd00130">
    <property type="entry name" value="PAS"/>
    <property type="match status" value="1"/>
</dbReference>
<dbReference type="EMBL" id="CP043046">
    <property type="protein sequence ID" value="QEI05343.1"/>
    <property type="molecule type" value="Genomic_DNA"/>
</dbReference>
<dbReference type="GO" id="GO:0005886">
    <property type="term" value="C:plasma membrane"/>
    <property type="evidence" value="ECO:0007669"/>
    <property type="project" value="UniProtKB-SubCell"/>
</dbReference>
<dbReference type="OrthoDB" id="219325at2"/>
<dbReference type="PANTHER" id="PTHR43547:SF2">
    <property type="entry name" value="HYBRID SIGNAL TRANSDUCTION HISTIDINE KINASE C"/>
    <property type="match status" value="1"/>
</dbReference>
<sequence>MRPAYYVARIDTRHTIVQFDERYEIRRRLGLPADGALSVETAVGASAYALLLPFIERGLAGEQGEFELDLPDSTGVVHRVRGNYVPERDASGAVTGLTAVISDVGAQRHTEQLMVQQQRDIAALVENSPDIIARLDLSSRFLYVNHAVELAFGVQADQVIGRTTAEAGFPADVAASFEAGLREAIESRTEHRLNLQMSQGGKLRHYSSRLIPQFDGDVLSSVLAITYDVTQRVEAELERDALLVREKVARMQAEAAARARDQFLAVVSHELRSPLNGIQSWTHVLESYLDAESPPVRRALAGIKTGVQQQVRLIEDLLDATQLTAGKMQLVKQPIRLQPVLQSAVSRVAAAAEARHVTIELDAGQNDGHVIGDAERLEQVVWNLLSNAVKFSTEHASVHVTLSNEGGDAIITVRDTGRGIAPEFLPYLFVPFRQADGSRTRRAGGIGLGLMLVRRLTEMHGGRVVAFSAGEDKGATFSVYLPLEWKKQVEGSFGESIRSDGEQAMVSLEGVSVLLVDDQAEARDALQVLLEQAGATVVALDSGVTAVAYLRDIDTAARPNVLVCDIAMPLQDGYLTLQQIRAHEKEHPGLSRLPAIALTAFTQREDKIRVLSSGFQVHLAKPADAGELIAIIDMLARHGADTLFAVEG</sequence>
<keyword evidence="5 12" id="KW-0597">Phosphoprotein</keyword>
<evidence type="ECO:0000256" key="4">
    <source>
        <dbReference type="ARBA" id="ARBA00022475"/>
    </source>
</evidence>
<dbReference type="SUPFAM" id="SSF55874">
    <property type="entry name" value="ATPase domain of HSP90 chaperone/DNA topoisomerase II/histidine kinase"/>
    <property type="match status" value="1"/>
</dbReference>
<dbReference type="Pfam" id="PF00512">
    <property type="entry name" value="HisKA"/>
    <property type="match status" value="1"/>
</dbReference>
<dbReference type="EC" id="2.7.13.3" evidence="3"/>
<evidence type="ECO:0000313" key="18">
    <source>
        <dbReference type="Proteomes" id="UP000325161"/>
    </source>
</evidence>
<dbReference type="SUPFAM" id="SSF47384">
    <property type="entry name" value="Homodimeric domain of signal transducing histidine kinase"/>
    <property type="match status" value="1"/>
</dbReference>
<dbReference type="SMART" id="SM00387">
    <property type="entry name" value="HATPase_c"/>
    <property type="match status" value="1"/>
</dbReference>
<name>A0A5C0AVG5_9BURK</name>
<evidence type="ECO:0000313" key="17">
    <source>
        <dbReference type="EMBL" id="QEI05343.1"/>
    </source>
</evidence>
<comment type="subcellular location">
    <subcellularLocation>
        <location evidence="2">Cell membrane</location>
    </subcellularLocation>
</comment>
<dbReference type="FunFam" id="3.30.565.10:FF:000023">
    <property type="entry name" value="PAS domain-containing sensor histidine kinase"/>
    <property type="match status" value="1"/>
</dbReference>
<comment type="catalytic activity">
    <reaction evidence="1">
        <text>ATP + protein L-histidine = ADP + protein N-phospho-L-histidine.</text>
        <dbReference type="EC" id="2.7.13.3"/>
    </reaction>
</comment>
<dbReference type="KEGG" id="pacr:FXN63_05410"/>
<dbReference type="InterPro" id="IPR003594">
    <property type="entry name" value="HATPase_dom"/>
</dbReference>
<keyword evidence="9" id="KW-0067">ATP-binding</keyword>
<evidence type="ECO:0000256" key="5">
    <source>
        <dbReference type="ARBA" id="ARBA00022553"/>
    </source>
</evidence>
<evidence type="ECO:0000256" key="12">
    <source>
        <dbReference type="PROSITE-ProRule" id="PRU00169"/>
    </source>
</evidence>
<dbReference type="InterPro" id="IPR035965">
    <property type="entry name" value="PAS-like_dom_sf"/>
</dbReference>
<feature type="modified residue" description="4-aspartylphosphate" evidence="12">
    <location>
        <position position="565"/>
    </location>
</feature>
<evidence type="ECO:0000256" key="10">
    <source>
        <dbReference type="ARBA" id="ARBA00023012"/>
    </source>
</evidence>
<dbReference type="PROSITE" id="PS50112">
    <property type="entry name" value="PAS"/>
    <property type="match status" value="1"/>
</dbReference>
<feature type="domain" description="PAS" evidence="15">
    <location>
        <begin position="117"/>
        <end position="188"/>
    </location>
</feature>
<dbReference type="CDD" id="cd16922">
    <property type="entry name" value="HATPase_EvgS-ArcB-TorS-like"/>
    <property type="match status" value="1"/>
</dbReference>
<evidence type="ECO:0000256" key="9">
    <source>
        <dbReference type="ARBA" id="ARBA00022840"/>
    </source>
</evidence>
<dbReference type="SUPFAM" id="SSF55785">
    <property type="entry name" value="PYP-like sensor domain (PAS domain)"/>
    <property type="match status" value="1"/>
</dbReference>
<dbReference type="PANTHER" id="PTHR43547">
    <property type="entry name" value="TWO-COMPONENT HISTIDINE KINASE"/>
    <property type="match status" value="1"/>
</dbReference>
<dbReference type="PRINTS" id="PR00344">
    <property type="entry name" value="BCTRLSENSOR"/>
</dbReference>
<dbReference type="InterPro" id="IPR005467">
    <property type="entry name" value="His_kinase_dom"/>
</dbReference>
<evidence type="ECO:0000256" key="1">
    <source>
        <dbReference type="ARBA" id="ARBA00000085"/>
    </source>
</evidence>
<dbReference type="Pfam" id="PF00072">
    <property type="entry name" value="Response_reg"/>
    <property type="match status" value="1"/>
</dbReference>
<dbReference type="Pfam" id="PF02518">
    <property type="entry name" value="HATPase_c"/>
    <property type="match status" value="1"/>
</dbReference>
<evidence type="ECO:0000256" key="8">
    <source>
        <dbReference type="ARBA" id="ARBA00022777"/>
    </source>
</evidence>
<dbReference type="SMART" id="SM00091">
    <property type="entry name" value="PAS"/>
    <property type="match status" value="1"/>
</dbReference>
<dbReference type="InterPro" id="IPR011006">
    <property type="entry name" value="CheY-like_superfamily"/>
</dbReference>
<evidence type="ECO:0000256" key="6">
    <source>
        <dbReference type="ARBA" id="ARBA00022679"/>
    </source>
</evidence>
<keyword evidence="8" id="KW-0418">Kinase</keyword>
<dbReference type="InterPro" id="IPR004358">
    <property type="entry name" value="Sig_transdc_His_kin-like_C"/>
</dbReference>
<dbReference type="Gene3D" id="1.10.287.130">
    <property type="match status" value="1"/>
</dbReference>
<protein>
    <recommendedName>
        <fullName evidence="3">histidine kinase</fullName>
        <ecNumber evidence="3">2.7.13.3</ecNumber>
    </recommendedName>
</protein>
<dbReference type="RefSeq" id="WP_148813497.1">
    <property type="nucleotide sequence ID" value="NZ_CP043046.1"/>
</dbReference>
<keyword evidence="10" id="KW-0902">Two-component regulatory system</keyword>
<evidence type="ECO:0000259" key="14">
    <source>
        <dbReference type="PROSITE" id="PS50110"/>
    </source>
</evidence>
<dbReference type="InterPro" id="IPR003661">
    <property type="entry name" value="HisK_dim/P_dom"/>
</dbReference>
<dbReference type="Proteomes" id="UP000325161">
    <property type="component" value="Chromosome"/>
</dbReference>
<dbReference type="PROSITE" id="PS50109">
    <property type="entry name" value="HIS_KIN"/>
    <property type="match status" value="1"/>
</dbReference>
<evidence type="ECO:0000256" key="11">
    <source>
        <dbReference type="ARBA" id="ARBA00023136"/>
    </source>
</evidence>
<dbReference type="SMART" id="SM00448">
    <property type="entry name" value="REC"/>
    <property type="match status" value="1"/>
</dbReference>
<gene>
    <name evidence="17" type="ORF">FXN63_05410</name>
</gene>
<dbReference type="SMART" id="SM00388">
    <property type="entry name" value="HisKA"/>
    <property type="match status" value="1"/>
</dbReference>
<dbReference type="GO" id="GO:0000155">
    <property type="term" value="F:phosphorelay sensor kinase activity"/>
    <property type="evidence" value="ECO:0007669"/>
    <property type="project" value="InterPro"/>
</dbReference>
<evidence type="ECO:0000259" key="13">
    <source>
        <dbReference type="PROSITE" id="PS50109"/>
    </source>
</evidence>
<evidence type="ECO:0000256" key="2">
    <source>
        <dbReference type="ARBA" id="ARBA00004236"/>
    </source>
</evidence>
<dbReference type="NCBIfam" id="TIGR00229">
    <property type="entry name" value="sensory_box"/>
    <property type="match status" value="1"/>
</dbReference>
<keyword evidence="11" id="KW-0472">Membrane</keyword>
<organism evidence="17 18">
    <name type="scientific">Pigmentiphaga aceris</name>
    <dbReference type="NCBI Taxonomy" id="1940612"/>
    <lineage>
        <taxon>Bacteria</taxon>
        <taxon>Pseudomonadati</taxon>
        <taxon>Pseudomonadota</taxon>
        <taxon>Betaproteobacteria</taxon>
        <taxon>Burkholderiales</taxon>
        <taxon>Alcaligenaceae</taxon>
        <taxon>Pigmentiphaga</taxon>
    </lineage>
</organism>
<dbReference type="InterPro" id="IPR036890">
    <property type="entry name" value="HATPase_C_sf"/>
</dbReference>
<dbReference type="InterPro" id="IPR001789">
    <property type="entry name" value="Sig_transdc_resp-reg_receiver"/>
</dbReference>
<evidence type="ECO:0000259" key="16">
    <source>
        <dbReference type="PROSITE" id="PS50113"/>
    </source>
</evidence>
<evidence type="ECO:0000256" key="3">
    <source>
        <dbReference type="ARBA" id="ARBA00012438"/>
    </source>
</evidence>
<evidence type="ECO:0000256" key="7">
    <source>
        <dbReference type="ARBA" id="ARBA00022741"/>
    </source>
</evidence>
<dbReference type="InterPro" id="IPR000014">
    <property type="entry name" value="PAS"/>
</dbReference>
<dbReference type="AlphaFoldDB" id="A0A5C0AVG5"/>
<feature type="domain" description="PAC" evidence="16">
    <location>
        <begin position="64"/>
        <end position="116"/>
    </location>
</feature>
<keyword evidence="7" id="KW-0547">Nucleotide-binding</keyword>
<keyword evidence="18" id="KW-1185">Reference proteome</keyword>
<keyword evidence="6" id="KW-0808">Transferase</keyword>
<dbReference type="InterPro" id="IPR036097">
    <property type="entry name" value="HisK_dim/P_sf"/>
</dbReference>
<dbReference type="PROSITE" id="PS50110">
    <property type="entry name" value="RESPONSE_REGULATORY"/>
    <property type="match status" value="1"/>
</dbReference>
<dbReference type="InterPro" id="IPR013656">
    <property type="entry name" value="PAS_4"/>
</dbReference>
<keyword evidence="4" id="KW-1003">Cell membrane</keyword>
<dbReference type="GO" id="GO:0005524">
    <property type="term" value="F:ATP binding"/>
    <property type="evidence" value="ECO:0007669"/>
    <property type="project" value="UniProtKB-KW"/>
</dbReference>
<dbReference type="InterPro" id="IPR000700">
    <property type="entry name" value="PAS-assoc_C"/>
</dbReference>
<dbReference type="PROSITE" id="PS50113">
    <property type="entry name" value="PAC"/>
    <property type="match status" value="1"/>
</dbReference>